<accession>A0A9P8LI47</accession>
<dbReference type="GO" id="GO:0005829">
    <property type="term" value="C:cytosol"/>
    <property type="evidence" value="ECO:0007669"/>
    <property type="project" value="TreeGrafter"/>
</dbReference>
<dbReference type="GO" id="GO:0016787">
    <property type="term" value="F:hydrolase activity"/>
    <property type="evidence" value="ECO:0007669"/>
    <property type="project" value="InterPro"/>
</dbReference>
<dbReference type="InterPro" id="IPR006680">
    <property type="entry name" value="Amidohydro-rel"/>
</dbReference>
<evidence type="ECO:0000256" key="1">
    <source>
        <dbReference type="ARBA" id="ARBA00022793"/>
    </source>
</evidence>
<evidence type="ECO:0000313" key="5">
    <source>
        <dbReference type="EMBL" id="KAH0565733.1"/>
    </source>
</evidence>
<dbReference type="EMBL" id="JAGHQM010000065">
    <property type="protein sequence ID" value="KAH0565733.1"/>
    <property type="molecule type" value="Genomic_DNA"/>
</dbReference>
<name>A0A9P8LI47_9PEZI</name>
<dbReference type="InterPro" id="IPR032466">
    <property type="entry name" value="Metal_Hydrolase"/>
</dbReference>
<gene>
    <name evidence="5" type="ORF">GP486_000875</name>
</gene>
<dbReference type="Gene3D" id="3.20.20.140">
    <property type="entry name" value="Metal-dependent hydrolases"/>
    <property type="match status" value="1"/>
</dbReference>
<feature type="domain" description="Amidohydrolase-related" evidence="4">
    <location>
        <begin position="54"/>
        <end position="362"/>
    </location>
</feature>
<dbReference type="InterPro" id="IPR032465">
    <property type="entry name" value="ACMSD"/>
</dbReference>
<sequence length="369" mass="40631">MSYSPSIARIIETAKADGIDLAALPFAAAAFGSIDSILTPADSTLPQFEGATRIDTHVHAVPGWYRTLAPTAAGNPTPKWDVQSHLRFMADNRIAHSMLCVSTPQANLFPGEEKTTVAVARLLNEFMAALVRTYPLRFSFQAVTPLPYTDAAIREVLYALDHLGAVGTGVLTNHEGKYLGNQEFQPLFQVLQDRDSSREVLFIHPTDPVINVDGALIPSNPAPYRTGLGEYYFETARAISDLTASKTLQNFPKLHYRIAHGGGAWPSIEERFLLGFPDIQAAAREIYATRFWYDSAGPVYPRQIRGLLAYGVPITQLVFGTDYPYGATFWDAKANIAALEDAEFLSEEDKQGIFRDNARALFAGNVPRF</sequence>
<evidence type="ECO:0000313" key="6">
    <source>
        <dbReference type="Proteomes" id="UP000750711"/>
    </source>
</evidence>
<evidence type="ECO:0000256" key="2">
    <source>
        <dbReference type="ARBA" id="ARBA00023239"/>
    </source>
</evidence>
<comment type="similarity">
    <text evidence="3">Belongs to the metallo-dependent hydrolases superfamily.</text>
</comment>
<dbReference type="PANTHER" id="PTHR21240">
    <property type="entry name" value="2-AMINO-3-CARBOXYLMUCONATE-6-SEMIALDEHYDE DECARBOXYLASE"/>
    <property type="match status" value="1"/>
</dbReference>
<proteinExistence type="inferred from homology"/>
<dbReference type="GO" id="GO:0016831">
    <property type="term" value="F:carboxy-lyase activity"/>
    <property type="evidence" value="ECO:0007669"/>
    <property type="project" value="UniProtKB-KW"/>
</dbReference>
<protein>
    <recommendedName>
        <fullName evidence="4">Amidohydrolase-related domain-containing protein</fullName>
    </recommendedName>
</protein>
<dbReference type="GO" id="GO:0019748">
    <property type="term" value="P:secondary metabolic process"/>
    <property type="evidence" value="ECO:0007669"/>
    <property type="project" value="TreeGrafter"/>
</dbReference>
<dbReference type="AlphaFoldDB" id="A0A9P8LI47"/>
<dbReference type="Proteomes" id="UP000750711">
    <property type="component" value="Unassembled WGS sequence"/>
</dbReference>
<keyword evidence="6" id="KW-1185">Reference proteome</keyword>
<organism evidence="5 6">
    <name type="scientific">Trichoglossum hirsutum</name>
    <dbReference type="NCBI Taxonomy" id="265104"/>
    <lineage>
        <taxon>Eukaryota</taxon>
        <taxon>Fungi</taxon>
        <taxon>Dikarya</taxon>
        <taxon>Ascomycota</taxon>
        <taxon>Pezizomycotina</taxon>
        <taxon>Geoglossomycetes</taxon>
        <taxon>Geoglossales</taxon>
        <taxon>Geoglossaceae</taxon>
        <taxon>Trichoglossum</taxon>
    </lineage>
</organism>
<reference evidence="5" key="1">
    <citation type="submission" date="2021-03" db="EMBL/GenBank/DDBJ databases">
        <title>Comparative genomics and phylogenomic investigation of the class Geoglossomycetes provide insights into ecological specialization and systematics.</title>
        <authorList>
            <person name="Melie T."/>
            <person name="Pirro S."/>
            <person name="Miller A.N."/>
            <person name="Quandt A."/>
        </authorList>
    </citation>
    <scope>NUCLEOTIDE SEQUENCE</scope>
    <source>
        <strain evidence="5">CAQ_001_2017</strain>
    </source>
</reference>
<dbReference type="Pfam" id="PF04909">
    <property type="entry name" value="Amidohydro_2"/>
    <property type="match status" value="1"/>
</dbReference>
<evidence type="ECO:0000256" key="3">
    <source>
        <dbReference type="RuleBase" id="RU366045"/>
    </source>
</evidence>
<dbReference type="PANTHER" id="PTHR21240:SF32">
    <property type="entry name" value="AMIDOHYDROLASE-RELATED DOMAIN-CONTAINING PROTEIN"/>
    <property type="match status" value="1"/>
</dbReference>
<comment type="caution">
    <text evidence="5">The sequence shown here is derived from an EMBL/GenBank/DDBJ whole genome shotgun (WGS) entry which is preliminary data.</text>
</comment>
<evidence type="ECO:0000259" key="4">
    <source>
        <dbReference type="Pfam" id="PF04909"/>
    </source>
</evidence>
<keyword evidence="2 3" id="KW-0456">Lyase</keyword>
<keyword evidence="1 3" id="KW-0210">Decarboxylase</keyword>
<dbReference type="SUPFAM" id="SSF51556">
    <property type="entry name" value="Metallo-dependent hydrolases"/>
    <property type="match status" value="1"/>
</dbReference>